<protein>
    <recommendedName>
        <fullName evidence="4">VanZ like family protein</fullName>
    </recommendedName>
</protein>
<dbReference type="Proteomes" id="UP000198869">
    <property type="component" value="Unassembled WGS sequence"/>
</dbReference>
<evidence type="ECO:0000313" key="3">
    <source>
        <dbReference type="Proteomes" id="UP000198869"/>
    </source>
</evidence>
<dbReference type="OrthoDB" id="1432489at2"/>
<evidence type="ECO:0008006" key="4">
    <source>
        <dbReference type="Google" id="ProtNLM"/>
    </source>
</evidence>
<name>A0A1G8JXW8_9FLAO</name>
<dbReference type="EMBL" id="FNDW01000006">
    <property type="protein sequence ID" value="SDI36015.1"/>
    <property type="molecule type" value="Genomic_DNA"/>
</dbReference>
<sequence>MKNKVLFGSMLSLVFGTAIYILFRSSSLKIFNWLEVLNIDFLSSDFRKFSISHIESFPDWFLYSLPDGLWITSYTCLIIYIWNFKIKLQSIFWISIIPFIAISSEIGQGVDFVQGTFDSLDLLFYVLGFIIPLILIFKKNIINSNTMNKILKTMASIGTFVFFIFIAFGSEDEKKSETSITTSIENKKNALSTIPLKTRLENNIKSLKSDDFTKDINSLDGIVISIALYKAYFQIIKEGKESQNPEEQKLAKQLEQKVSNSQIKNFPKLRAKYAKLIGDKLWENDVDVSVGGVRNINLNLTAHYFASNKNIKESQEALHEMLINLRFKQTNYRWYKGEDEYTYYTIESPKDSEVIE</sequence>
<feature type="transmembrane region" description="Helical" evidence="1">
    <location>
        <begin position="5"/>
        <end position="23"/>
    </location>
</feature>
<evidence type="ECO:0000256" key="1">
    <source>
        <dbReference type="SAM" id="Phobius"/>
    </source>
</evidence>
<dbReference type="RefSeq" id="WP_089858260.1">
    <property type="nucleotide sequence ID" value="NZ_FNDW01000006.1"/>
</dbReference>
<keyword evidence="1" id="KW-1133">Transmembrane helix</keyword>
<reference evidence="3" key="1">
    <citation type="submission" date="2016-10" db="EMBL/GenBank/DDBJ databases">
        <authorList>
            <person name="Varghese N."/>
            <person name="Submissions S."/>
        </authorList>
    </citation>
    <scope>NUCLEOTIDE SEQUENCE [LARGE SCALE GENOMIC DNA]</scope>
    <source>
        <strain evidence="3">DSM 17071</strain>
    </source>
</reference>
<keyword evidence="1" id="KW-0812">Transmembrane</keyword>
<feature type="transmembrane region" description="Helical" evidence="1">
    <location>
        <begin position="60"/>
        <end position="82"/>
    </location>
</feature>
<organism evidence="2 3">
    <name type="scientific">Chryseobacterium taeanense</name>
    <dbReference type="NCBI Taxonomy" id="311334"/>
    <lineage>
        <taxon>Bacteria</taxon>
        <taxon>Pseudomonadati</taxon>
        <taxon>Bacteroidota</taxon>
        <taxon>Flavobacteriia</taxon>
        <taxon>Flavobacteriales</taxon>
        <taxon>Weeksellaceae</taxon>
        <taxon>Chryseobacterium group</taxon>
        <taxon>Chryseobacterium</taxon>
    </lineage>
</organism>
<dbReference type="AlphaFoldDB" id="A0A1G8JXW8"/>
<accession>A0A1G8JXW8</accession>
<feature type="transmembrane region" description="Helical" evidence="1">
    <location>
        <begin position="122"/>
        <end position="138"/>
    </location>
</feature>
<keyword evidence="3" id="KW-1185">Reference proteome</keyword>
<keyword evidence="1" id="KW-0472">Membrane</keyword>
<feature type="transmembrane region" description="Helical" evidence="1">
    <location>
        <begin position="150"/>
        <end position="169"/>
    </location>
</feature>
<proteinExistence type="predicted"/>
<gene>
    <name evidence="2" type="ORF">SAMN05421846_106256</name>
</gene>
<feature type="transmembrane region" description="Helical" evidence="1">
    <location>
        <begin position="91"/>
        <end position="110"/>
    </location>
</feature>
<evidence type="ECO:0000313" key="2">
    <source>
        <dbReference type="EMBL" id="SDI36015.1"/>
    </source>
</evidence>